<comment type="caution">
    <text evidence="2">The sequence shown here is derived from an EMBL/GenBank/DDBJ whole genome shotgun (WGS) entry which is preliminary data.</text>
</comment>
<reference evidence="2" key="1">
    <citation type="submission" date="2019-10" db="EMBL/GenBank/DDBJ databases">
        <authorList>
            <consortium name="DOE Joint Genome Institute"/>
            <person name="Kuo A."/>
            <person name="Miyauchi S."/>
            <person name="Kiss E."/>
            <person name="Drula E."/>
            <person name="Kohler A."/>
            <person name="Sanchez-Garcia M."/>
            <person name="Andreopoulos B."/>
            <person name="Barry K.W."/>
            <person name="Bonito G."/>
            <person name="Buee M."/>
            <person name="Carver A."/>
            <person name="Chen C."/>
            <person name="Cichocki N."/>
            <person name="Clum A."/>
            <person name="Culley D."/>
            <person name="Crous P.W."/>
            <person name="Fauchery L."/>
            <person name="Girlanda M."/>
            <person name="Hayes R."/>
            <person name="Keri Z."/>
            <person name="LaButti K."/>
            <person name="Lipzen A."/>
            <person name="Lombard V."/>
            <person name="Magnuson J."/>
            <person name="Maillard F."/>
            <person name="Morin E."/>
            <person name="Murat C."/>
            <person name="Nolan M."/>
            <person name="Ohm R."/>
            <person name="Pangilinan J."/>
            <person name="Pereira M."/>
            <person name="Perotto S."/>
            <person name="Peter M."/>
            <person name="Riley R."/>
            <person name="Sitrit Y."/>
            <person name="Stielow B."/>
            <person name="Szollosi G."/>
            <person name="Zifcakova L."/>
            <person name="Stursova M."/>
            <person name="Spatafora J.W."/>
            <person name="Tedersoo L."/>
            <person name="Vaario L.-M."/>
            <person name="Yamada A."/>
            <person name="Yan M."/>
            <person name="Wang P."/>
            <person name="Xu J."/>
            <person name="Bruns T."/>
            <person name="Baldrian P."/>
            <person name="Vilgalys R."/>
            <person name="Henrissat B."/>
            <person name="Grigoriev I.V."/>
            <person name="Hibbett D."/>
            <person name="Nagy L.G."/>
            <person name="Martin F.M."/>
        </authorList>
    </citation>
    <scope>NUCLEOTIDE SEQUENCE</scope>
    <source>
        <strain evidence="2">BED1</strain>
    </source>
</reference>
<feature type="region of interest" description="Disordered" evidence="1">
    <location>
        <begin position="245"/>
        <end position="294"/>
    </location>
</feature>
<protein>
    <submittedName>
        <fullName evidence="2">Uncharacterized protein</fullName>
    </submittedName>
</protein>
<feature type="region of interest" description="Disordered" evidence="1">
    <location>
        <begin position="1"/>
        <end position="76"/>
    </location>
</feature>
<keyword evidence="3" id="KW-1185">Reference proteome</keyword>
<proteinExistence type="predicted"/>
<reference evidence="2" key="2">
    <citation type="journal article" date="2020" name="Nat. Commun.">
        <title>Large-scale genome sequencing of mycorrhizal fungi provides insights into the early evolution of symbiotic traits.</title>
        <authorList>
            <person name="Miyauchi S."/>
            <person name="Kiss E."/>
            <person name="Kuo A."/>
            <person name="Drula E."/>
            <person name="Kohler A."/>
            <person name="Sanchez-Garcia M."/>
            <person name="Morin E."/>
            <person name="Andreopoulos B."/>
            <person name="Barry K.W."/>
            <person name="Bonito G."/>
            <person name="Buee M."/>
            <person name="Carver A."/>
            <person name="Chen C."/>
            <person name="Cichocki N."/>
            <person name="Clum A."/>
            <person name="Culley D."/>
            <person name="Crous P.W."/>
            <person name="Fauchery L."/>
            <person name="Girlanda M."/>
            <person name="Hayes R.D."/>
            <person name="Keri Z."/>
            <person name="LaButti K."/>
            <person name="Lipzen A."/>
            <person name="Lombard V."/>
            <person name="Magnuson J."/>
            <person name="Maillard F."/>
            <person name="Murat C."/>
            <person name="Nolan M."/>
            <person name="Ohm R.A."/>
            <person name="Pangilinan J."/>
            <person name="Pereira M.F."/>
            <person name="Perotto S."/>
            <person name="Peter M."/>
            <person name="Pfister S."/>
            <person name="Riley R."/>
            <person name="Sitrit Y."/>
            <person name="Stielow J.B."/>
            <person name="Szollosi G."/>
            <person name="Zifcakova L."/>
            <person name="Stursova M."/>
            <person name="Spatafora J.W."/>
            <person name="Tedersoo L."/>
            <person name="Vaario L.M."/>
            <person name="Yamada A."/>
            <person name="Yan M."/>
            <person name="Wang P."/>
            <person name="Xu J."/>
            <person name="Bruns T."/>
            <person name="Baldrian P."/>
            <person name="Vilgalys R."/>
            <person name="Dunand C."/>
            <person name="Henrissat B."/>
            <person name="Grigoriev I.V."/>
            <person name="Hibbett D."/>
            <person name="Nagy L.G."/>
            <person name="Martin F.M."/>
        </authorList>
    </citation>
    <scope>NUCLEOTIDE SEQUENCE</scope>
    <source>
        <strain evidence="2">BED1</strain>
    </source>
</reference>
<organism evidence="2 3">
    <name type="scientific">Boletus edulis BED1</name>
    <dbReference type="NCBI Taxonomy" id="1328754"/>
    <lineage>
        <taxon>Eukaryota</taxon>
        <taxon>Fungi</taxon>
        <taxon>Dikarya</taxon>
        <taxon>Basidiomycota</taxon>
        <taxon>Agaricomycotina</taxon>
        <taxon>Agaricomycetes</taxon>
        <taxon>Agaricomycetidae</taxon>
        <taxon>Boletales</taxon>
        <taxon>Boletineae</taxon>
        <taxon>Boletaceae</taxon>
        <taxon>Boletoideae</taxon>
        <taxon>Boletus</taxon>
    </lineage>
</organism>
<dbReference type="Proteomes" id="UP001194468">
    <property type="component" value="Unassembled WGS sequence"/>
</dbReference>
<feature type="compositionally biased region" description="Low complexity" evidence="1">
    <location>
        <begin position="21"/>
        <end position="46"/>
    </location>
</feature>
<evidence type="ECO:0000256" key="1">
    <source>
        <dbReference type="SAM" id="MobiDB-lite"/>
    </source>
</evidence>
<sequence length="376" mass="42001">MSLLARFRLQGGSRSTGANEGPPDSGGRHSPPRPSSRARSRSLTPSDRLFPTPPPNQGDSRRQRSNSMEDVERQRTLKKQRKYALDACREYQLEDDALDQFAELALPQMLIRVYGKLLAIERVRQKDEHSTFIHSEQFKVGWTFMNRNLPLFKIPAPALDEPGIPDYIDSLMKDILTKQRAMIKNKIALSIKSKQHISLLAKALAQSGYYEVTGSQWARFAFLRQCLVTFNELVMESMARTVKAMGSGQSGNTEGGNSAGNNPAGDNPTGDNSTGGRSVGGGDEGGSSDEPAPRDWVQADFWEFVDIVLCDLRAQAAEEEETLDDQKEHLEKFFTDCLKADLVLYRATKRNCPVPQAASQILSDWQRAIHQELVWS</sequence>
<evidence type="ECO:0000313" key="2">
    <source>
        <dbReference type="EMBL" id="KAF8421522.1"/>
    </source>
</evidence>
<dbReference type="AlphaFoldDB" id="A0AAD4BDF4"/>
<dbReference type="EMBL" id="WHUW01000140">
    <property type="protein sequence ID" value="KAF8421522.1"/>
    <property type="molecule type" value="Genomic_DNA"/>
</dbReference>
<evidence type="ECO:0000313" key="3">
    <source>
        <dbReference type="Proteomes" id="UP001194468"/>
    </source>
</evidence>
<gene>
    <name evidence="2" type="ORF">L210DRAFT_3654452</name>
</gene>
<accession>A0AAD4BDF4</accession>
<name>A0AAD4BDF4_BOLED</name>